<evidence type="ECO:0000313" key="2">
    <source>
        <dbReference type="EMBL" id="QBM85642.1"/>
    </source>
</evidence>
<accession>A0A4P6XDM9</accession>
<dbReference type="EMBL" id="CP034456">
    <property type="protein sequence ID" value="QBM85642.1"/>
    <property type="molecule type" value="Genomic_DNA"/>
</dbReference>
<reference evidence="3" key="1">
    <citation type="submission" date="2019-03" db="EMBL/GenBank/DDBJ databases">
        <title>Snf2 controls pulcherriminic acid biosynthesis and connects pigmentation and antifungal activity of the yeast Metschnikowia pulcherrima.</title>
        <authorList>
            <person name="Gore-Lloyd D."/>
            <person name="Sumann I."/>
            <person name="Brachmann A.O."/>
            <person name="Schneeberger K."/>
            <person name="Ortiz-Merino R.A."/>
            <person name="Moreno-Beltran M."/>
            <person name="Schlaefli M."/>
            <person name="Kirner P."/>
            <person name="Santos Kron A."/>
            <person name="Wolfe K.H."/>
            <person name="Piel J."/>
            <person name="Ahrens C.H."/>
            <person name="Henk D."/>
            <person name="Freimoser F.M."/>
        </authorList>
    </citation>
    <scope>NUCLEOTIDE SEQUENCE [LARGE SCALE GENOMIC DNA]</scope>
    <source>
        <strain evidence="3">APC 1.2</strain>
    </source>
</reference>
<dbReference type="Proteomes" id="UP000292447">
    <property type="component" value="Chromosome I"/>
</dbReference>
<protein>
    <submittedName>
        <fullName evidence="2">Uncharacterized protein</fullName>
    </submittedName>
</protein>
<proteinExistence type="predicted"/>
<name>A0A4P6XDM9_9ASCO</name>
<evidence type="ECO:0000313" key="3">
    <source>
        <dbReference type="Proteomes" id="UP000292447"/>
    </source>
</evidence>
<organism evidence="2 3">
    <name type="scientific">Metschnikowia aff. pulcherrima</name>
    <dbReference type="NCBI Taxonomy" id="2163413"/>
    <lineage>
        <taxon>Eukaryota</taxon>
        <taxon>Fungi</taxon>
        <taxon>Dikarya</taxon>
        <taxon>Ascomycota</taxon>
        <taxon>Saccharomycotina</taxon>
        <taxon>Pichiomycetes</taxon>
        <taxon>Metschnikowiaceae</taxon>
        <taxon>Metschnikowia</taxon>
    </lineage>
</organism>
<feature type="region of interest" description="Disordered" evidence="1">
    <location>
        <begin position="1"/>
        <end position="21"/>
    </location>
</feature>
<sequence>MSTQQGGRQTKERASNRPLSFFLGNRRASALFARFGDSDETSGGPESESREGSLDQSHSPGPHGRSPGVSRCGSRRSGIGAGDNRIGAGDSVPRTAPQIYLGNFSSSSSQSSMVSFYEPAWQTEPTEYDDVINSNTLDADSGRRLQALQVSMCNPELSPSVRSILATAYRQFEKQSARTLETLPPYSHDCKPPPYLVR</sequence>
<evidence type="ECO:0000256" key="1">
    <source>
        <dbReference type="SAM" id="MobiDB-lite"/>
    </source>
</evidence>
<dbReference type="AlphaFoldDB" id="A0A4P6XDM9"/>
<keyword evidence="3" id="KW-1185">Reference proteome</keyword>
<feature type="region of interest" description="Disordered" evidence="1">
    <location>
        <begin position="33"/>
        <end position="97"/>
    </location>
</feature>
<gene>
    <name evidence="2" type="ORF">METSCH_A02650</name>
</gene>